<dbReference type="Gene3D" id="6.10.250.3030">
    <property type="match status" value="1"/>
</dbReference>
<feature type="compositionally biased region" description="Low complexity" evidence="6">
    <location>
        <begin position="357"/>
        <end position="369"/>
    </location>
</feature>
<dbReference type="InterPro" id="IPR056423">
    <property type="entry name" value="BACK_BPM_SPOP"/>
</dbReference>
<organism evidence="10 11">
    <name type="scientific">Caenorhabditis angaria</name>
    <dbReference type="NCBI Taxonomy" id="860376"/>
    <lineage>
        <taxon>Eukaryota</taxon>
        <taxon>Metazoa</taxon>
        <taxon>Ecdysozoa</taxon>
        <taxon>Nematoda</taxon>
        <taxon>Chromadorea</taxon>
        <taxon>Rhabditida</taxon>
        <taxon>Rhabditina</taxon>
        <taxon>Rhabditomorpha</taxon>
        <taxon>Rhabditoidea</taxon>
        <taxon>Rhabditidae</taxon>
        <taxon>Peloderinae</taxon>
        <taxon>Caenorhabditis</taxon>
    </lineage>
</organism>
<protein>
    <submittedName>
        <fullName evidence="10">Uncharacterized protein</fullName>
    </submittedName>
</protein>
<sequence>MMSSELLAIMLGENPERYNCTGKSTDEWYKTGEKSPILATYYLVTGILFQIMAFPVLFVIYKSELYKFSCYKIMFYIGVVEFTEIWGVSIWPGISALIGAVYCTHPRIETIVGKLTMIQWLSGTLACVLLALNRLFDINFGNGLNRKWNQMFDKPWKIYTILTIITIYGIYGSIFFDTVVFNSVYMSPLLNPMIGNDFKYENHFLSIHNISICITLCIIYSVLCYCRLKKNFWRVSSHFQRHILMQSVMISVIYSTPALMFVIIYYLENPSYLLVQISDITYQLTGGLPCIMYLVMNRKIRTKIIQILPKVPRLNQSPVAPSTSNHTSKNRIKKKKTTWDKIADPKMSGEVEAAPIAAPPAQQQQQPQPNGDDLVTSGSVQSMNARSVSPCPSVSHHQDPLLPVAENWCHTQVKVIKFNYMWTINNFSFCREEMGEVLKSSTFSAGSSDKLKWCLRINPKGLDEESRDYLSLYLLLVQCNKSEVRAKFKFSILNAKREETKAMESQRAYRFVQGKDWGFKKFIRRDFLLDEGNGLLPDDRLSIFCEVSVVAETVNVTGQTNVSQLFKVPAGRLSEDLAGLFEKRTWSDCKLICKSSQGMASQTFHVHKAILASRSIVFHAMFEHHMREAEQNEVEINDVEPDVMRELLTFMYTDSTRCLDQMSQSLIAAADKYQLDRLKVMCEQSLCQALTADNACVTLVLADMYSADQLRSHAINFINVNATEVMNTEGWQDLVKTHPNLLEEVFRALATQQTPPVVLVQPPKKRPKHCPY</sequence>
<dbReference type="CDD" id="cd03774">
    <property type="entry name" value="MATH_SPOP"/>
    <property type="match status" value="1"/>
</dbReference>
<dbReference type="SUPFAM" id="SSF81321">
    <property type="entry name" value="Family A G protein-coupled receptor-like"/>
    <property type="match status" value="1"/>
</dbReference>
<comment type="similarity">
    <text evidence="3">Belongs to the Tdpoz family.</text>
</comment>
<evidence type="ECO:0000259" key="9">
    <source>
        <dbReference type="PROSITE" id="PS50144"/>
    </source>
</evidence>
<dbReference type="InterPro" id="IPR008974">
    <property type="entry name" value="TRAF-like"/>
</dbReference>
<evidence type="ECO:0000256" key="1">
    <source>
        <dbReference type="ARBA" id="ARBA00004123"/>
    </source>
</evidence>
<keyword evidence="7" id="KW-0472">Membrane</keyword>
<dbReference type="Pfam" id="PF22486">
    <property type="entry name" value="MATH_2"/>
    <property type="match status" value="1"/>
</dbReference>
<dbReference type="SMART" id="SM00061">
    <property type="entry name" value="MATH"/>
    <property type="match status" value="1"/>
</dbReference>
<feature type="domain" description="BTB" evidence="8">
    <location>
        <begin position="587"/>
        <end position="660"/>
    </location>
</feature>
<dbReference type="AlphaFoldDB" id="A0A9P1II84"/>
<evidence type="ECO:0000256" key="7">
    <source>
        <dbReference type="SAM" id="Phobius"/>
    </source>
</evidence>
<dbReference type="InterPro" id="IPR011333">
    <property type="entry name" value="SKP1/BTB/POZ_sf"/>
</dbReference>
<feature type="transmembrane region" description="Helical" evidence="7">
    <location>
        <begin position="156"/>
        <end position="185"/>
    </location>
</feature>
<comment type="caution">
    <text evidence="10">The sequence shown here is derived from an EMBL/GenBank/DDBJ whole genome shotgun (WGS) entry which is preliminary data.</text>
</comment>
<dbReference type="FunFam" id="3.30.710.10:FF:000159">
    <property type="entry name" value="Speckle-type POZ protein B"/>
    <property type="match status" value="1"/>
</dbReference>
<evidence type="ECO:0000313" key="10">
    <source>
        <dbReference type="EMBL" id="CAI5446014.1"/>
    </source>
</evidence>
<dbReference type="Gene3D" id="2.60.210.10">
    <property type="entry name" value="Apoptosis, Tumor Necrosis Factor Receptor Associated Protein 2, Chain A"/>
    <property type="match status" value="1"/>
</dbReference>
<name>A0A9P1II84_9PELO</name>
<dbReference type="SMART" id="SM00225">
    <property type="entry name" value="BTB"/>
    <property type="match status" value="1"/>
</dbReference>
<dbReference type="Gene3D" id="6.20.250.50">
    <property type="match status" value="1"/>
</dbReference>
<dbReference type="EMBL" id="CANHGI010000003">
    <property type="protein sequence ID" value="CAI5446014.1"/>
    <property type="molecule type" value="Genomic_DNA"/>
</dbReference>
<feature type="region of interest" description="Disordered" evidence="6">
    <location>
        <begin position="357"/>
        <end position="378"/>
    </location>
</feature>
<dbReference type="Gene3D" id="3.30.710.10">
    <property type="entry name" value="Potassium Channel Kv1.1, Chain A"/>
    <property type="match status" value="1"/>
</dbReference>
<feature type="domain" description="MATH" evidence="9">
    <location>
        <begin position="417"/>
        <end position="547"/>
    </location>
</feature>
<evidence type="ECO:0000259" key="8">
    <source>
        <dbReference type="PROSITE" id="PS50097"/>
    </source>
</evidence>
<dbReference type="Pfam" id="PF10321">
    <property type="entry name" value="7TM_GPCR_Srt"/>
    <property type="match status" value="1"/>
</dbReference>
<proteinExistence type="inferred from homology"/>
<keyword evidence="7" id="KW-0812">Transmembrane</keyword>
<evidence type="ECO:0000313" key="11">
    <source>
        <dbReference type="Proteomes" id="UP001152747"/>
    </source>
</evidence>
<feature type="region of interest" description="Disordered" evidence="6">
    <location>
        <begin position="316"/>
        <end position="339"/>
    </location>
</feature>
<feature type="transmembrane region" description="Helical" evidence="7">
    <location>
        <begin position="73"/>
        <end position="98"/>
    </location>
</feature>
<dbReference type="GO" id="GO:0030163">
    <property type="term" value="P:protein catabolic process"/>
    <property type="evidence" value="ECO:0007669"/>
    <property type="project" value="UniProtKB-ARBA"/>
</dbReference>
<feature type="transmembrane region" description="Helical" evidence="7">
    <location>
        <begin position="247"/>
        <end position="267"/>
    </location>
</feature>
<feature type="transmembrane region" description="Helical" evidence="7">
    <location>
        <begin position="118"/>
        <end position="136"/>
    </location>
</feature>
<evidence type="ECO:0000256" key="5">
    <source>
        <dbReference type="ARBA" id="ARBA00023242"/>
    </source>
</evidence>
<feature type="transmembrane region" description="Helical" evidence="7">
    <location>
        <begin position="205"/>
        <end position="226"/>
    </location>
</feature>
<keyword evidence="5" id="KW-0539">Nucleus</keyword>
<evidence type="ECO:0000256" key="2">
    <source>
        <dbReference type="ARBA" id="ARBA00004906"/>
    </source>
</evidence>
<dbReference type="PROSITE" id="PS50097">
    <property type="entry name" value="BTB"/>
    <property type="match status" value="1"/>
</dbReference>
<dbReference type="FunFam" id="2.60.210.10:FF:000028">
    <property type="entry name" value="Speckle-type POZ protein-like"/>
    <property type="match status" value="1"/>
</dbReference>
<comment type="pathway">
    <text evidence="2">Protein modification; protein ubiquitination.</text>
</comment>
<evidence type="ECO:0000256" key="4">
    <source>
        <dbReference type="ARBA" id="ARBA00022786"/>
    </source>
</evidence>
<dbReference type="InterPro" id="IPR002083">
    <property type="entry name" value="MATH/TRAF_dom"/>
</dbReference>
<accession>A0A9P1II84</accession>
<dbReference type="InterPro" id="IPR019425">
    <property type="entry name" value="7TM_GPCR_serpentine_rcpt_Srt"/>
</dbReference>
<evidence type="ECO:0000256" key="3">
    <source>
        <dbReference type="ARBA" id="ARBA00010846"/>
    </source>
</evidence>
<dbReference type="SUPFAM" id="SSF54695">
    <property type="entry name" value="POZ domain"/>
    <property type="match status" value="1"/>
</dbReference>
<keyword evidence="7" id="KW-1133">Transmembrane helix</keyword>
<dbReference type="Pfam" id="PF24570">
    <property type="entry name" value="BACK_BPM_SPOP"/>
    <property type="match status" value="1"/>
</dbReference>
<dbReference type="GO" id="GO:0005634">
    <property type="term" value="C:nucleus"/>
    <property type="evidence" value="ECO:0007669"/>
    <property type="project" value="UniProtKB-SubCell"/>
</dbReference>
<dbReference type="SUPFAM" id="SSF49599">
    <property type="entry name" value="TRAF domain-like"/>
    <property type="match status" value="1"/>
</dbReference>
<dbReference type="InterPro" id="IPR000210">
    <property type="entry name" value="BTB/POZ_dom"/>
</dbReference>
<dbReference type="PANTHER" id="PTHR24413">
    <property type="entry name" value="SPECKLE-TYPE POZ PROTEIN"/>
    <property type="match status" value="1"/>
</dbReference>
<comment type="subcellular location">
    <subcellularLocation>
        <location evidence="1">Nucleus</location>
    </subcellularLocation>
</comment>
<keyword evidence="11" id="KW-1185">Reference proteome</keyword>
<reference evidence="10" key="1">
    <citation type="submission" date="2022-11" db="EMBL/GenBank/DDBJ databases">
        <authorList>
            <person name="Kikuchi T."/>
        </authorList>
    </citation>
    <scope>NUCLEOTIDE SEQUENCE</scope>
    <source>
        <strain evidence="10">PS1010</strain>
    </source>
</reference>
<dbReference type="OrthoDB" id="6359816at2759"/>
<dbReference type="Proteomes" id="UP001152747">
    <property type="component" value="Unassembled WGS sequence"/>
</dbReference>
<feature type="transmembrane region" description="Helical" evidence="7">
    <location>
        <begin position="39"/>
        <end position="61"/>
    </location>
</feature>
<dbReference type="Pfam" id="PF00651">
    <property type="entry name" value="BTB"/>
    <property type="match status" value="1"/>
</dbReference>
<feature type="compositionally biased region" description="Polar residues" evidence="6">
    <location>
        <begin position="316"/>
        <end position="327"/>
    </location>
</feature>
<dbReference type="PROSITE" id="PS50144">
    <property type="entry name" value="MATH"/>
    <property type="match status" value="1"/>
</dbReference>
<keyword evidence="4" id="KW-0833">Ubl conjugation pathway</keyword>
<evidence type="ECO:0000256" key="6">
    <source>
        <dbReference type="SAM" id="MobiDB-lite"/>
    </source>
</evidence>
<gene>
    <name evidence="10" type="ORF">CAMP_LOCUS8651</name>
</gene>